<keyword evidence="2" id="KW-1185">Reference proteome</keyword>
<evidence type="ECO:0000313" key="1">
    <source>
        <dbReference type="EMBL" id="MFC6034671.1"/>
    </source>
</evidence>
<proteinExistence type="predicted"/>
<dbReference type="EMBL" id="JBHPON010000001">
    <property type="protein sequence ID" value="MFC6034671.1"/>
    <property type="molecule type" value="Genomic_DNA"/>
</dbReference>
<sequence length="422" mass="46148">MNRLSTLGALIIGAIILAAVYASAFGDSDGGVKIEINDDEGVRQVVHGDRGSFALKQDGLDIEASWRGDYELNDAGDAISSLEHKLEITRDRDGVEERVVFEPEGDDVSSVYYIDGDKQDENTETETAKKKLLIAFLEASGAKAEERVDVLLKEGGPAAVLDKINNIYSDHSRLRYITELTKQADLDDDEIQALLKSLKNIEGDHDLRVALDAVLQNETLSTDKMPMFLDAASRIESDYDLRRLIESVAERDLNDDAITLAIGLMERLESDHDLRRASEALLGQDNITPRAAARLLETIGDRIDSDHDLRLVLSDAAPFLAKDDAAATAWIGAFNALDSDHDQRLTLEEASGVKGLSQETKLALIAASEKIDSGHDRRLALEAFSDMVEDNDALRAAYEKAAKGIRSEKDREGALEAAGLND</sequence>
<evidence type="ECO:0000313" key="2">
    <source>
        <dbReference type="Proteomes" id="UP001596116"/>
    </source>
</evidence>
<accession>A0ABW1KVH9</accession>
<organism evidence="1 2">
    <name type="scientific">Hyphococcus aureus</name>
    <dbReference type="NCBI Taxonomy" id="2666033"/>
    <lineage>
        <taxon>Bacteria</taxon>
        <taxon>Pseudomonadati</taxon>
        <taxon>Pseudomonadota</taxon>
        <taxon>Alphaproteobacteria</taxon>
        <taxon>Parvularculales</taxon>
        <taxon>Parvularculaceae</taxon>
        <taxon>Hyphococcus</taxon>
    </lineage>
</organism>
<protein>
    <recommendedName>
        <fullName evidence="3">EF-hand domain-containing protein</fullName>
    </recommendedName>
</protein>
<dbReference type="Proteomes" id="UP001596116">
    <property type="component" value="Unassembled WGS sequence"/>
</dbReference>
<gene>
    <name evidence="1" type="ORF">ACFMB1_03900</name>
</gene>
<comment type="caution">
    <text evidence="1">The sequence shown here is derived from an EMBL/GenBank/DDBJ whole genome shotgun (WGS) entry which is preliminary data.</text>
</comment>
<evidence type="ECO:0008006" key="3">
    <source>
        <dbReference type="Google" id="ProtNLM"/>
    </source>
</evidence>
<reference evidence="1 2" key="1">
    <citation type="submission" date="2024-09" db="EMBL/GenBank/DDBJ databases">
        <authorList>
            <person name="Zhang Z.-H."/>
        </authorList>
    </citation>
    <scope>NUCLEOTIDE SEQUENCE [LARGE SCALE GENOMIC DNA]</scope>
    <source>
        <strain evidence="1 2">HHTR114</strain>
    </source>
</reference>
<name>A0ABW1KVH9_9PROT</name>
<dbReference type="RefSeq" id="WP_379879989.1">
    <property type="nucleotide sequence ID" value="NZ_JBHPON010000001.1"/>
</dbReference>